<proteinExistence type="predicted"/>
<evidence type="ECO:0000313" key="3">
    <source>
        <dbReference type="Proteomes" id="UP000603200"/>
    </source>
</evidence>
<sequence length="1094" mass="117078">MGQNPQVLPYPLTIPALLRALRELPDPQAGIATLAAGGPDERYLAVTAAAAFGSRSVVVQALQDPDPSVRGEAARQALRLGWSTAGELLADATPVLRHLVLRLLRRSPGSGDDVIDLVRERYGDREAAVVLPACTAPVVARLLPELAHAIVSWKVLARRHAAAILDHAAAQLAALETPEWDALADAVGACARTEPGGVLDLLERYAPGELPEIDLVPLAARFPERVAALMIARGVSYRHRGRALMRHFRELSTAELAALDALSSDLLPVLAPQRRGEVYDVAPQEIVPAAYRVDLLPAAWRHREARRVLALPQIVADEQLTIEWSQYLPAAEALPVLDRAVRDPDPGRRAAAYEKMIGVARREPAALPEVLQRLAGARNERDKVRRLALQQLPTLIPHLVPAVAPALTAFTDASLDARDFSARSQELMGELPYAVLARRDADDAVTRWALGMAARVEIPGWLEKPLLPGAEHLLAAALGKRIATDTTALVALARLLGPRARHVPEIQDLLRIAALPPSASASASSAPAFSFSDGGRFSGDVREDAVELWLDDPSSRAARTAELLEADPSAGRFAAVWREVTGYSTTLLDPVLADLAPGPDQGSGSSGDQQPSAASRVRRPGPPLRVRRWLPRQQRAYAEVLAAIAADTGREERARAAVLKDLARVPVAGRELLGVYLDAPGTVLAEAALAALPWTDRPGDALPVLLAQVGGDRAKVALEAAARAARFVSGSELLALLRDVLLAPALRVSSFKAVVRLLGRYGPPDSLGLLAEVWRVPGTHPDVRAAVVGSVRAYLPAETVWQIYAEALASADRAEVRAVLAVDPDDLAEPDRRRFAPLVVAACTGPDPEIAAAAYNSLVPWIPWAPDVTGQVTEVLADPESGVHELLAGSLAEALVRHSGPEFLHEVFDLLVALDLADPEPGSAVRDRPARRRLNAIADRLTSWARDNVVRDAERVREAARKLAPHPAFLSDAAGLLTALADLRPAGADALGDRLAEIADLVAARPAVAVRLASQLDRIRRYSFTARPELGLPAARQLTDRGDLAGGLLALALLAPGGSQQWSPPWQEALQRLRDHPDPDVSAEAYGVKIKHHS</sequence>
<organism evidence="2 3">
    <name type="scientific">Winogradskya humida</name>
    <dbReference type="NCBI Taxonomy" id="113566"/>
    <lineage>
        <taxon>Bacteria</taxon>
        <taxon>Bacillati</taxon>
        <taxon>Actinomycetota</taxon>
        <taxon>Actinomycetes</taxon>
        <taxon>Micromonosporales</taxon>
        <taxon>Micromonosporaceae</taxon>
        <taxon>Winogradskya</taxon>
    </lineage>
</organism>
<evidence type="ECO:0000313" key="2">
    <source>
        <dbReference type="EMBL" id="GIE24040.1"/>
    </source>
</evidence>
<evidence type="ECO:0008006" key="4">
    <source>
        <dbReference type="Google" id="ProtNLM"/>
    </source>
</evidence>
<comment type="caution">
    <text evidence="2">The sequence shown here is derived from an EMBL/GenBank/DDBJ whole genome shotgun (WGS) entry which is preliminary data.</text>
</comment>
<gene>
    <name evidence="2" type="ORF">Ahu01nite_071420</name>
</gene>
<dbReference type="Proteomes" id="UP000603200">
    <property type="component" value="Unassembled WGS sequence"/>
</dbReference>
<reference evidence="2 3" key="1">
    <citation type="submission" date="2021-01" db="EMBL/GenBank/DDBJ databases">
        <title>Whole genome shotgun sequence of Actinoplanes humidus NBRC 14915.</title>
        <authorList>
            <person name="Komaki H."/>
            <person name="Tamura T."/>
        </authorList>
    </citation>
    <scope>NUCLEOTIDE SEQUENCE [LARGE SCALE GENOMIC DNA]</scope>
    <source>
        <strain evidence="2 3">NBRC 14915</strain>
    </source>
</reference>
<name>A0ABQ3ZZK9_9ACTN</name>
<dbReference type="InterPro" id="IPR016024">
    <property type="entry name" value="ARM-type_fold"/>
</dbReference>
<dbReference type="EMBL" id="BOMN01000101">
    <property type="protein sequence ID" value="GIE24040.1"/>
    <property type="molecule type" value="Genomic_DNA"/>
</dbReference>
<accession>A0ABQ3ZZK9</accession>
<protein>
    <recommendedName>
        <fullName evidence="4">HEAT repeat protein</fullName>
    </recommendedName>
</protein>
<evidence type="ECO:0000256" key="1">
    <source>
        <dbReference type="SAM" id="MobiDB-lite"/>
    </source>
</evidence>
<feature type="region of interest" description="Disordered" evidence="1">
    <location>
        <begin position="592"/>
        <end position="625"/>
    </location>
</feature>
<dbReference type="SUPFAM" id="SSF48371">
    <property type="entry name" value="ARM repeat"/>
    <property type="match status" value="1"/>
</dbReference>
<keyword evidence="3" id="KW-1185">Reference proteome</keyword>
<feature type="compositionally biased region" description="Low complexity" evidence="1">
    <location>
        <begin position="596"/>
        <end position="615"/>
    </location>
</feature>